<sequence length="855" mass="88093">MSLFPILGASGAADQQQRRGEGHYDPAAWLSNNTSFRPHDVLEPQNPYGKYASQAEFLRAAERYLESSSEEEDGDDVHGATKAAAQQGTAAATAAMAPGAAVDAAGKALHGHNDRDSKPRHGRRSRSHSRSRDDNKRSSKRSSHKRRDRSAERSKKRKSRKRRKHRHNSSDSSSDSGSESYSDSDSSRGHGSSKARARAKAAKAEREKILRLERAAAAAGIAPHAAAATLASAKPILKGAAPQPGEVYYDTRGDMQNLVYDCLYGGNIASYHRTDPLGLAKGARAYRMLPGQVGAAAAQDDAAAVAPPAAGRYFGGKAVAAERSRRLRRVYLSAAAGEESVWSMGRSADGRRRDTAGGGDGAVGGGSAGAGPGGFGVVGEPQRQRRGWLLSRLDGPAVAAAVAAAPAGLGGPGGRMAVPLPTFLPVEDPAAAAAAALAAAEGGGGTAERRGGLGLSREAAAALAAAAAGGESAEEWVLRRTREFNVAVREAPGDVALWLRFAAFQDRVARTLSRRAAEVAGSAAEKKLAILQRALESHPGHPLLLRALMAASEPLLQPPALLERWQTLLRRPPVRGQPGLWREYLGRRRSAFGEASLGGMQKAYGSALHALASERALRARQQQPQQLPQDGPGATRSSDGGPGNSGQTAVSDLDRECVRLVLELLDLELGAGAAEVAVGRMQALLEFHCFAPGGLDQGAAAAAASGAGGGGTGGGFGGAGRLSPGALLRLFDNFWESGAPRVGEEGAAGWAKWYRQVNEVLWVAKSGSHADADTATANRQKQPSERKGGKGNDGDDEGGGDDPGVGGGGGGGGGWSGWMELPPLPSPPAPPLPPPPSSAAAGAVQGSDGGNGGKG</sequence>
<protein>
    <submittedName>
        <fullName evidence="5">Uncharacterized protein</fullName>
    </submittedName>
</protein>
<feature type="compositionally biased region" description="Pro residues" evidence="4">
    <location>
        <begin position="822"/>
        <end position="837"/>
    </location>
</feature>
<comment type="caution">
    <text evidence="5">The sequence shown here is derived from an EMBL/GenBank/DDBJ whole genome shotgun (WGS) entry which is preliminary data.</text>
</comment>
<dbReference type="GO" id="GO:0031048">
    <property type="term" value="P:regulatory ncRNA-mediated heterochromatin formation"/>
    <property type="evidence" value="ECO:0007669"/>
    <property type="project" value="TreeGrafter"/>
</dbReference>
<keyword evidence="3" id="KW-0539">Nucleus</keyword>
<feature type="compositionally biased region" description="Gly residues" evidence="4">
    <location>
        <begin position="356"/>
        <end position="376"/>
    </location>
</feature>
<feature type="compositionally biased region" description="Low complexity" evidence="4">
    <location>
        <begin position="619"/>
        <end position="629"/>
    </location>
</feature>
<feature type="non-terminal residue" evidence="5">
    <location>
        <position position="1"/>
    </location>
</feature>
<dbReference type="PANTHER" id="PTHR13471:SF0">
    <property type="entry name" value="NUCLEAR EXOSOME REGULATOR NRDE2"/>
    <property type="match status" value="1"/>
</dbReference>
<dbReference type="GO" id="GO:1902369">
    <property type="term" value="P:negative regulation of RNA catabolic process"/>
    <property type="evidence" value="ECO:0007669"/>
    <property type="project" value="TreeGrafter"/>
</dbReference>
<name>A0AAD3E1Y5_9CHLO</name>
<feature type="compositionally biased region" description="Basic residues" evidence="4">
    <location>
        <begin position="120"/>
        <end position="129"/>
    </location>
</feature>
<feature type="compositionally biased region" description="Low complexity" evidence="4">
    <location>
        <begin position="170"/>
        <end position="190"/>
    </location>
</feature>
<feature type="region of interest" description="Disordered" evidence="4">
    <location>
        <begin position="617"/>
        <end position="649"/>
    </location>
</feature>
<feature type="compositionally biased region" description="Basic residues" evidence="4">
    <location>
        <begin position="138"/>
        <end position="167"/>
    </location>
</feature>
<accession>A0AAD3E1Y5</accession>
<dbReference type="Proteomes" id="UP001054857">
    <property type="component" value="Unassembled WGS sequence"/>
</dbReference>
<feature type="compositionally biased region" description="Basic residues" evidence="4">
    <location>
        <begin position="191"/>
        <end position="201"/>
    </location>
</feature>
<feature type="compositionally biased region" description="Low complexity" evidence="4">
    <location>
        <begin position="80"/>
        <end position="108"/>
    </location>
</feature>
<feature type="compositionally biased region" description="Gly residues" evidence="4">
    <location>
        <begin position="801"/>
        <end position="816"/>
    </location>
</feature>
<organism evidence="5 6">
    <name type="scientific">Astrephomene gubernaculifera</name>
    <dbReference type="NCBI Taxonomy" id="47775"/>
    <lineage>
        <taxon>Eukaryota</taxon>
        <taxon>Viridiplantae</taxon>
        <taxon>Chlorophyta</taxon>
        <taxon>core chlorophytes</taxon>
        <taxon>Chlorophyceae</taxon>
        <taxon>CS clade</taxon>
        <taxon>Chlamydomonadales</taxon>
        <taxon>Astrephomenaceae</taxon>
        <taxon>Astrephomene</taxon>
    </lineage>
</organism>
<dbReference type="PANTHER" id="PTHR13471">
    <property type="entry name" value="TETRATRICOPEPTIDE-LIKE HELICAL"/>
    <property type="match status" value="1"/>
</dbReference>
<evidence type="ECO:0000256" key="1">
    <source>
        <dbReference type="ARBA" id="ARBA00004123"/>
    </source>
</evidence>
<reference evidence="5 6" key="1">
    <citation type="journal article" date="2021" name="Sci. Rep.">
        <title>Genome sequencing of the multicellular alga Astrephomene provides insights into convergent evolution of germ-soma differentiation.</title>
        <authorList>
            <person name="Yamashita S."/>
            <person name="Yamamoto K."/>
            <person name="Matsuzaki R."/>
            <person name="Suzuki S."/>
            <person name="Yamaguchi H."/>
            <person name="Hirooka S."/>
            <person name="Minakuchi Y."/>
            <person name="Miyagishima S."/>
            <person name="Kawachi M."/>
            <person name="Toyoda A."/>
            <person name="Nozaki H."/>
        </authorList>
    </citation>
    <scope>NUCLEOTIDE SEQUENCE [LARGE SCALE GENOMIC DNA]</scope>
    <source>
        <strain evidence="5 6">NIES-4017</strain>
    </source>
</reference>
<feature type="region of interest" description="Disordered" evidence="4">
    <location>
        <begin position="768"/>
        <end position="855"/>
    </location>
</feature>
<evidence type="ECO:0000313" key="5">
    <source>
        <dbReference type="EMBL" id="GFR52211.1"/>
    </source>
</evidence>
<feature type="region of interest" description="Disordered" evidence="4">
    <location>
        <begin position="345"/>
        <end position="376"/>
    </location>
</feature>
<dbReference type="EMBL" id="BMAR01000059">
    <property type="protein sequence ID" value="GFR52211.1"/>
    <property type="molecule type" value="Genomic_DNA"/>
</dbReference>
<evidence type="ECO:0000313" key="6">
    <source>
        <dbReference type="Proteomes" id="UP001054857"/>
    </source>
</evidence>
<feature type="region of interest" description="Disordered" evidence="4">
    <location>
        <begin position="62"/>
        <end position="202"/>
    </location>
</feature>
<feature type="region of interest" description="Disordered" evidence="4">
    <location>
        <begin position="1"/>
        <end position="47"/>
    </location>
</feature>
<comment type="subcellular location">
    <subcellularLocation>
        <location evidence="1">Nucleus</location>
    </subcellularLocation>
</comment>
<keyword evidence="6" id="KW-1185">Reference proteome</keyword>
<dbReference type="GO" id="GO:0071013">
    <property type="term" value="C:catalytic step 2 spliceosome"/>
    <property type="evidence" value="ECO:0007669"/>
    <property type="project" value="TreeGrafter"/>
</dbReference>
<evidence type="ECO:0000256" key="4">
    <source>
        <dbReference type="SAM" id="MobiDB-lite"/>
    </source>
</evidence>
<dbReference type="AlphaFoldDB" id="A0AAD3E1Y5"/>
<comment type="similarity">
    <text evidence="2">Belongs to the NRDE2 family.</text>
</comment>
<evidence type="ECO:0000256" key="2">
    <source>
        <dbReference type="ARBA" id="ARBA00009265"/>
    </source>
</evidence>
<proteinExistence type="inferred from homology"/>
<dbReference type="Pfam" id="PF08424">
    <property type="entry name" value="NRDE-2"/>
    <property type="match status" value="1"/>
</dbReference>
<gene>
    <name evidence="5" type="ORF">Agub_g14751</name>
</gene>
<evidence type="ECO:0000256" key="3">
    <source>
        <dbReference type="ARBA" id="ARBA00023242"/>
    </source>
</evidence>
<feature type="compositionally biased region" description="Basic and acidic residues" evidence="4">
    <location>
        <begin position="782"/>
        <end position="793"/>
    </location>
</feature>
<dbReference type="InterPro" id="IPR013633">
    <property type="entry name" value="NRDE-2"/>
</dbReference>